<evidence type="ECO:0000313" key="1">
    <source>
        <dbReference type="EMBL" id="BDS07385.1"/>
    </source>
</evidence>
<dbReference type="KEGG" id="osu:NT6N_24250"/>
<sequence>MKAEITDSFDLILRWDNESRSQITWSACSSCEFDIVATLWVPPGCNYQGASKIELRTTCYAFSLRCFADDLVRFVAGDITDIEYTGSDDLRLMVRKRKGQCDYKDRSIVACDLQYDFFRAVDHVACDSKLNLTLGILEDPAGCSNAIRSVIETLDIDDSYDAPSKQ</sequence>
<reference evidence="1" key="1">
    <citation type="submission" date="2024-07" db="EMBL/GenBank/DDBJ databases">
        <title>Complete genome sequence of Verrucomicrobiaceae bacterium NT6N.</title>
        <authorList>
            <person name="Huang C."/>
            <person name="Takami H."/>
            <person name="Hamasaki K."/>
        </authorList>
    </citation>
    <scope>NUCLEOTIDE SEQUENCE</scope>
    <source>
        <strain evidence="1">NT6N</strain>
    </source>
</reference>
<proteinExistence type="predicted"/>
<name>A0AAT9FN53_9BACT</name>
<dbReference type="EMBL" id="AP026866">
    <property type="protein sequence ID" value="BDS07385.1"/>
    <property type="molecule type" value="Genomic_DNA"/>
</dbReference>
<accession>A0AAT9FN53</accession>
<protein>
    <submittedName>
        <fullName evidence="1">Uncharacterized protein</fullName>
    </submittedName>
</protein>
<dbReference type="AlphaFoldDB" id="A0AAT9FN53"/>
<gene>
    <name evidence="1" type="ORF">NT6N_24250</name>
</gene>
<organism evidence="1">
    <name type="scientific">Oceaniferula spumae</name>
    <dbReference type="NCBI Taxonomy" id="2979115"/>
    <lineage>
        <taxon>Bacteria</taxon>
        <taxon>Pseudomonadati</taxon>
        <taxon>Verrucomicrobiota</taxon>
        <taxon>Verrucomicrobiia</taxon>
        <taxon>Verrucomicrobiales</taxon>
        <taxon>Verrucomicrobiaceae</taxon>
        <taxon>Oceaniferula</taxon>
    </lineage>
</organism>